<protein>
    <submittedName>
        <fullName evidence="2">Uncharacterized protein</fullName>
    </submittedName>
</protein>
<feature type="chain" id="PRO_5046776835" evidence="1">
    <location>
        <begin position="20"/>
        <end position="606"/>
    </location>
</feature>
<evidence type="ECO:0000313" key="3">
    <source>
        <dbReference type="Proteomes" id="UP000639859"/>
    </source>
</evidence>
<gene>
    <name evidence="2" type="ORF">I4Q42_22360</name>
</gene>
<evidence type="ECO:0000313" key="2">
    <source>
        <dbReference type="EMBL" id="MBI1686422.1"/>
    </source>
</evidence>
<organism evidence="2 3">
    <name type="scientific">Caulobacter hibisci</name>
    <dbReference type="NCBI Taxonomy" id="2035993"/>
    <lineage>
        <taxon>Bacteria</taxon>
        <taxon>Pseudomonadati</taxon>
        <taxon>Pseudomonadota</taxon>
        <taxon>Alphaproteobacteria</taxon>
        <taxon>Caulobacterales</taxon>
        <taxon>Caulobacteraceae</taxon>
        <taxon>Caulobacter</taxon>
    </lineage>
</organism>
<proteinExistence type="predicted"/>
<sequence>MLKRLAVAASLLTPTIGLCAEPHPYAAFCRSPRLEISPAGNYLVALLPDEISMASLDCVLAGGVCPVARFAGERGTVTTGRMYFSADDRSLYRPVARFDTAGRESGQGEIRMYDTSAIWAGGRTPVATFDFAGRRNMLGYIDVALPLKAADDPATKAQSARASAILLAAEAELTQMSANARNIYGRIDGDRAIWLARKDEDYSVWVSRDGAPLRPLWPNGHPFSPRTKNLRFKFDGRDAMVEASGGVLRISDAGLRDLTAGQSRAMLIDGDDPSTYYGYVSAEGAQGKGLGTRLSKQLNESMHAHSAAAVLGVSVNIASGSSVVSYAPYLMEGQNFARHDVRRGDRRIEIDCGGAPLAERTVKRLGGADGLFIESYARDGARPTVVFLYGGPGGHIDPATRAKNSVQALLDAGFNVDVVHYGGSDYTFALHDRLYRQGAKSLAADARILSRHIEARRAEGRRLYLVMESFGAYFHRRLDAEALAMVDHVLLVQPAGTMDPTSVDAPGLPARQRADFVRLARTSNAALWGPGTATEETEYFKRLKGCPLVQPTTIVVGSRDDVVRPLEDYAPCLREADVEVVTYDLQHGSVLSLQTPDVVRRLVEGR</sequence>
<feature type="signal peptide" evidence="1">
    <location>
        <begin position="1"/>
        <end position="19"/>
    </location>
</feature>
<evidence type="ECO:0000256" key="1">
    <source>
        <dbReference type="SAM" id="SignalP"/>
    </source>
</evidence>
<dbReference type="RefSeq" id="WP_198578314.1">
    <property type="nucleotide sequence ID" value="NZ_JADWOX010000022.1"/>
</dbReference>
<dbReference type="SUPFAM" id="SSF53474">
    <property type="entry name" value="alpha/beta-Hydrolases"/>
    <property type="match status" value="1"/>
</dbReference>
<keyword evidence="3" id="KW-1185">Reference proteome</keyword>
<dbReference type="InterPro" id="IPR029058">
    <property type="entry name" value="AB_hydrolase_fold"/>
</dbReference>
<comment type="caution">
    <text evidence="2">The sequence shown here is derived from an EMBL/GenBank/DDBJ whole genome shotgun (WGS) entry which is preliminary data.</text>
</comment>
<dbReference type="EMBL" id="JADWOX010000022">
    <property type="protein sequence ID" value="MBI1686422.1"/>
    <property type="molecule type" value="Genomic_DNA"/>
</dbReference>
<name>A0ABS0T6D2_9CAUL</name>
<accession>A0ABS0T6D2</accession>
<dbReference type="Proteomes" id="UP000639859">
    <property type="component" value="Unassembled WGS sequence"/>
</dbReference>
<keyword evidence="1" id="KW-0732">Signal</keyword>
<reference evidence="2 3" key="1">
    <citation type="submission" date="2020-11" db="EMBL/GenBank/DDBJ databases">
        <title>genome sequence of strain KACC 18849.</title>
        <authorList>
            <person name="Gao J."/>
            <person name="Zhang X."/>
        </authorList>
    </citation>
    <scope>NUCLEOTIDE SEQUENCE [LARGE SCALE GENOMIC DNA]</scope>
    <source>
        <strain evidence="2 3">KACC 18849</strain>
    </source>
</reference>
<dbReference type="Gene3D" id="3.40.50.1820">
    <property type="entry name" value="alpha/beta hydrolase"/>
    <property type="match status" value="1"/>
</dbReference>